<comment type="caution">
    <text evidence="1">The sequence shown here is derived from an EMBL/GenBank/DDBJ whole genome shotgun (WGS) entry which is preliminary data.</text>
</comment>
<dbReference type="EMBL" id="JAAGLU010000069">
    <property type="protein sequence ID" value="NEC92392.1"/>
    <property type="molecule type" value="Genomic_DNA"/>
</dbReference>
<protein>
    <submittedName>
        <fullName evidence="1">DUF4242 domain-containing protein</fullName>
    </submittedName>
</protein>
<name>A0A6B3C7R3_9ACTN</name>
<accession>A0A6B3C7R3</accession>
<gene>
    <name evidence="1" type="ORF">G3I71_43070</name>
</gene>
<reference evidence="1" key="1">
    <citation type="submission" date="2020-01" db="EMBL/GenBank/DDBJ databases">
        <title>Insect and environment-associated Actinomycetes.</title>
        <authorList>
            <person name="Currrie C."/>
            <person name="Chevrette M."/>
            <person name="Carlson C."/>
            <person name="Stubbendieck R."/>
            <person name="Wendt-Pienkowski E."/>
        </authorList>
    </citation>
    <scope>NUCLEOTIDE SEQUENCE</scope>
    <source>
        <strain evidence="1">SID12501</strain>
    </source>
</reference>
<dbReference type="AlphaFoldDB" id="A0A6B3C7R3"/>
<dbReference type="RefSeq" id="WP_164324003.1">
    <property type="nucleotide sequence ID" value="NZ_JAAGLU010000069.1"/>
</dbReference>
<dbReference type="InterPro" id="IPR025336">
    <property type="entry name" value="SCO4226-like"/>
</dbReference>
<proteinExistence type="predicted"/>
<dbReference type="Pfam" id="PF14026">
    <property type="entry name" value="SCO4226-like"/>
    <property type="match status" value="1"/>
</dbReference>
<evidence type="ECO:0000313" key="1">
    <source>
        <dbReference type="EMBL" id="NEC92392.1"/>
    </source>
</evidence>
<sequence length="90" mass="9971">MPRYLVQRTFTEGLHIPMDDEGAKACKSVVEGNAASAVTWVQSYVSRDKSVTYCVYDGPSPEAVRQAAQTTGLPVDRITEVSVLDPYFYH</sequence>
<organism evidence="1">
    <name type="scientific">Streptomyces sp. SID12501</name>
    <dbReference type="NCBI Taxonomy" id="2706042"/>
    <lineage>
        <taxon>Bacteria</taxon>
        <taxon>Bacillati</taxon>
        <taxon>Actinomycetota</taxon>
        <taxon>Actinomycetes</taxon>
        <taxon>Kitasatosporales</taxon>
        <taxon>Streptomycetaceae</taxon>
        <taxon>Streptomyces</taxon>
    </lineage>
</organism>
<dbReference type="InterPro" id="IPR042557">
    <property type="entry name" value="SCO4226"/>
</dbReference>
<dbReference type="Gene3D" id="3.30.70.3090">
    <property type="entry name" value="ORF SCO4226, nickel-binding ferredoxin-like monomer"/>
    <property type="match status" value="1"/>
</dbReference>